<proteinExistence type="predicted"/>
<dbReference type="STRING" id="56723.ENSLBEP00000021525"/>
<dbReference type="Proteomes" id="UP000261660">
    <property type="component" value="Unplaced"/>
</dbReference>
<name>A0A3Q3MMF7_9LABR</name>
<protein>
    <recommendedName>
        <fullName evidence="3">Reverse transcriptase zinc-binding domain-containing protein</fullName>
    </recommendedName>
</protein>
<evidence type="ECO:0008006" key="3">
    <source>
        <dbReference type="Google" id="ProtNLM"/>
    </source>
</evidence>
<dbReference type="Ensembl" id="ENSLBET00000022678.1">
    <property type="protein sequence ID" value="ENSLBEP00000021525.1"/>
    <property type="gene ID" value="ENSLBEG00000016538.1"/>
</dbReference>
<accession>A0A3Q3MMF7</accession>
<evidence type="ECO:0000313" key="2">
    <source>
        <dbReference type="Proteomes" id="UP000261660"/>
    </source>
</evidence>
<evidence type="ECO:0000313" key="1">
    <source>
        <dbReference type="Ensembl" id="ENSLBEP00000021525.1"/>
    </source>
</evidence>
<dbReference type="AlphaFoldDB" id="A0A3Q3MMF7"/>
<reference evidence="1" key="1">
    <citation type="submission" date="2025-08" db="UniProtKB">
        <authorList>
            <consortium name="Ensembl"/>
        </authorList>
    </citation>
    <scope>IDENTIFICATION</scope>
</reference>
<keyword evidence="2" id="KW-1185">Reference proteome</keyword>
<organism evidence="1 2">
    <name type="scientific">Labrus bergylta</name>
    <name type="common">ballan wrasse</name>
    <dbReference type="NCBI Taxonomy" id="56723"/>
    <lineage>
        <taxon>Eukaryota</taxon>
        <taxon>Metazoa</taxon>
        <taxon>Chordata</taxon>
        <taxon>Craniata</taxon>
        <taxon>Vertebrata</taxon>
        <taxon>Euteleostomi</taxon>
        <taxon>Actinopterygii</taxon>
        <taxon>Neopterygii</taxon>
        <taxon>Teleostei</taxon>
        <taxon>Neoteleostei</taxon>
        <taxon>Acanthomorphata</taxon>
        <taxon>Eupercaria</taxon>
        <taxon>Labriformes</taxon>
        <taxon>Labridae</taxon>
        <taxon>Labrus</taxon>
    </lineage>
</organism>
<sequence>MWERILLQNGKYIREARGKCIQYKTLNRYYYTPVRLNSMGLIQSSSCGKCKSECGTYIHALWECRMVFPLWNNVLALMEDWLGCQLPRSPQLCLLGDKGGVTLKT</sequence>
<dbReference type="InParanoid" id="A0A3Q3MMF7"/>
<dbReference type="GeneTree" id="ENSGT00940000177722"/>
<reference evidence="1" key="2">
    <citation type="submission" date="2025-09" db="UniProtKB">
        <authorList>
            <consortium name="Ensembl"/>
        </authorList>
    </citation>
    <scope>IDENTIFICATION</scope>
</reference>